<comment type="caution">
    <text evidence="5">The sequence shown here is derived from an EMBL/GenBank/DDBJ whole genome shotgun (WGS) entry which is preliminary data.</text>
</comment>
<gene>
    <name evidence="5" type="ORF">CMV_012094</name>
</gene>
<feature type="domain" description="FAS1" evidence="4">
    <location>
        <begin position="85"/>
        <end position="201"/>
    </location>
</feature>
<protein>
    <recommendedName>
        <fullName evidence="4">FAS1 domain-containing protein</fullName>
    </recommendedName>
</protein>
<dbReference type="Gene3D" id="2.30.180.10">
    <property type="entry name" value="FAS1 domain"/>
    <property type="match status" value="1"/>
</dbReference>
<keyword evidence="6" id="KW-1185">Reference proteome</keyword>
<evidence type="ECO:0000313" key="6">
    <source>
        <dbReference type="Proteomes" id="UP000737018"/>
    </source>
</evidence>
<accession>A0A8J4RGA3</accession>
<dbReference type="InterPro" id="IPR036378">
    <property type="entry name" value="FAS1_dom_sf"/>
</dbReference>
<evidence type="ECO:0000256" key="1">
    <source>
        <dbReference type="ARBA" id="ARBA00007843"/>
    </source>
</evidence>
<dbReference type="AlphaFoldDB" id="A0A8J4RGA3"/>
<dbReference type="OrthoDB" id="1722171at2759"/>
<dbReference type="SMART" id="SM00554">
    <property type="entry name" value="FAS1"/>
    <property type="match status" value="1"/>
</dbReference>
<sequence>MATKIVTLTLTLGVVILLLSLPGGVKPVHCISSGDMESMLSALRARGYNLFSNAIATSDLQFDLLCTQPNTNANVNASNDDYFFTIFAPTDSALFALDMTQTAPFFTDTLRLHVVPKRLSFSQLQRLSSAHLRTLLPSRDLHVTTRHLPPPPPPPTHPQHHHNRRRRVVVVSVDEVEVVFPGVYYDRYVAVHGLNGILTLRGPPQYISSSPVRSVLPQRTNVCSNRNRTAPPLPPQQPPQALHGYSPANSPSYLGVSPGLAPTIQSPVSGNTASPSPSIGNGGHDDQDQLGQLWSIGW</sequence>
<proteinExistence type="inferred from homology"/>
<reference evidence="5" key="1">
    <citation type="submission" date="2020-03" db="EMBL/GenBank/DDBJ databases">
        <title>Castanea mollissima Vanexum genome sequencing.</title>
        <authorList>
            <person name="Staton M."/>
        </authorList>
    </citation>
    <scope>NUCLEOTIDE SEQUENCE</scope>
    <source>
        <tissue evidence="5">Leaf</tissue>
    </source>
</reference>
<dbReference type="InterPro" id="IPR000782">
    <property type="entry name" value="FAS1_domain"/>
</dbReference>
<dbReference type="EMBL" id="JRKL02001525">
    <property type="protein sequence ID" value="KAF3963526.1"/>
    <property type="molecule type" value="Genomic_DNA"/>
</dbReference>
<evidence type="ECO:0000259" key="4">
    <source>
        <dbReference type="SMART" id="SM00554"/>
    </source>
</evidence>
<organism evidence="5 6">
    <name type="scientific">Castanea mollissima</name>
    <name type="common">Chinese chestnut</name>
    <dbReference type="NCBI Taxonomy" id="60419"/>
    <lineage>
        <taxon>Eukaryota</taxon>
        <taxon>Viridiplantae</taxon>
        <taxon>Streptophyta</taxon>
        <taxon>Embryophyta</taxon>
        <taxon>Tracheophyta</taxon>
        <taxon>Spermatophyta</taxon>
        <taxon>Magnoliopsida</taxon>
        <taxon>eudicotyledons</taxon>
        <taxon>Gunneridae</taxon>
        <taxon>Pentapetalae</taxon>
        <taxon>rosids</taxon>
        <taxon>fabids</taxon>
        <taxon>Fagales</taxon>
        <taxon>Fagaceae</taxon>
        <taxon>Castanea</taxon>
    </lineage>
</organism>
<feature type="chain" id="PRO_5035185856" description="FAS1 domain-containing protein" evidence="3">
    <location>
        <begin position="28"/>
        <end position="298"/>
    </location>
</feature>
<feature type="region of interest" description="Disordered" evidence="2">
    <location>
        <begin position="223"/>
        <end position="298"/>
    </location>
</feature>
<dbReference type="PANTHER" id="PTHR33985">
    <property type="entry name" value="OS02G0491300 PROTEIN-RELATED"/>
    <property type="match status" value="1"/>
</dbReference>
<evidence type="ECO:0000313" key="5">
    <source>
        <dbReference type="EMBL" id="KAF3963526.1"/>
    </source>
</evidence>
<evidence type="ECO:0000256" key="2">
    <source>
        <dbReference type="SAM" id="MobiDB-lite"/>
    </source>
</evidence>
<dbReference type="Pfam" id="PF02469">
    <property type="entry name" value="Fasciclin"/>
    <property type="match status" value="1"/>
</dbReference>
<dbReference type="SUPFAM" id="SSF82153">
    <property type="entry name" value="FAS1 domain"/>
    <property type="match status" value="1"/>
</dbReference>
<dbReference type="InterPro" id="IPR052806">
    <property type="entry name" value="Fasciclin-like_AGP"/>
</dbReference>
<comment type="similarity">
    <text evidence="1">Belongs to the fasciclin-like AGP family.</text>
</comment>
<feature type="region of interest" description="Disordered" evidence="2">
    <location>
        <begin position="143"/>
        <end position="165"/>
    </location>
</feature>
<dbReference type="Proteomes" id="UP000737018">
    <property type="component" value="Unassembled WGS sequence"/>
</dbReference>
<feature type="compositionally biased region" description="Pro residues" evidence="2">
    <location>
        <begin position="148"/>
        <end position="157"/>
    </location>
</feature>
<name>A0A8J4RGA3_9ROSI</name>
<feature type="compositionally biased region" description="Polar residues" evidence="2">
    <location>
        <begin position="263"/>
        <end position="279"/>
    </location>
</feature>
<dbReference type="PANTHER" id="PTHR33985:SF15">
    <property type="entry name" value="FASCICLIN-LIKE ARABINOGALACTAN PROTEIN 19"/>
    <property type="match status" value="1"/>
</dbReference>
<evidence type="ECO:0000256" key="3">
    <source>
        <dbReference type="SAM" id="SignalP"/>
    </source>
</evidence>
<keyword evidence="3" id="KW-0732">Signal</keyword>
<feature type="signal peptide" evidence="3">
    <location>
        <begin position="1"/>
        <end position="27"/>
    </location>
</feature>